<dbReference type="Proteomes" id="UP000789525">
    <property type="component" value="Unassembled WGS sequence"/>
</dbReference>
<proteinExistence type="predicted"/>
<feature type="non-terminal residue" evidence="1">
    <location>
        <position position="57"/>
    </location>
</feature>
<gene>
    <name evidence="1" type="ORF">ACOLOM_LOCUS11248</name>
</gene>
<reference evidence="1" key="1">
    <citation type="submission" date="2021-06" db="EMBL/GenBank/DDBJ databases">
        <authorList>
            <person name="Kallberg Y."/>
            <person name="Tangrot J."/>
            <person name="Rosling A."/>
        </authorList>
    </citation>
    <scope>NUCLEOTIDE SEQUENCE</scope>
    <source>
        <strain evidence="1">CL356</strain>
    </source>
</reference>
<organism evidence="1 2">
    <name type="scientific">Acaulospora colombiana</name>
    <dbReference type="NCBI Taxonomy" id="27376"/>
    <lineage>
        <taxon>Eukaryota</taxon>
        <taxon>Fungi</taxon>
        <taxon>Fungi incertae sedis</taxon>
        <taxon>Mucoromycota</taxon>
        <taxon>Glomeromycotina</taxon>
        <taxon>Glomeromycetes</taxon>
        <taxon>Diversisporales</taxon>
        <taxon>Acaulosporaceae</taxon>
        <taxon>Acaulospora</taxon>
    </lineage>
</organism>
<dbReference type="EMBL" id="CAJVPT010039732">
    <property type="protein sequence ID" value="CAG8723563.1"/>
    <property type="molecule type" value="Genomic_DNA"/>
</dbReference>
<comment type="caution">
    <text evidence="1">The sequence shown here is derived from an EMBL/GenBank/DDBJ whole genome shotgun (WGS) entry which is preliminary data.</text>
</comment>
<name>A0ACA9PSQ1_9GLOM</name>
<protein>
    <submittedName>
        <fullName evidence="1">1193_t:CDS:1</fullName>
    </submittedName>
</protein>
<evidence type="ECO:0000313" key="2">
    <source>
        <dbReference type="Proteomes" id="UP000789525"/>
    </source>
</evidence>
<keyword evidence="2" id="KW-1185">Reference proteome</keyword>
<evidence type="ECO:0000313" key="1">
    <source>
        <dbReference type="EMBL" id="CAG8723563.1"/>
    </source>
</evidence>
<accession>A0ACA9PSQ1</accession>
<sequence length="57" mass="6271">MASVGQSSRNSSTTGVAFELLFKFVLPCSLFHPNSSDLIRRINYPNDPVSLSQSTPR</sequence>